<name>A0A699PZX6_TANCI</name>
<reference evidence="1" key="1">
    <citation type="journal article" date="2019" name="Sci. Rep.">
        <title>Draft genome of Tanacetum cinerariifolium, the natural source of mosquito coil.</title>
        <authorList>
            <person name="Yamashiro T."/>
            <person name="Shiraishi A."/>
            <person name="Satake H."/>
            <person name="Nakayama K."/>
        </authorList>
    </citation>
    <scope>NUCLEOTIDE SEQUENCE</scope>
</reference>
<dbReference type="EMBL" id="BKCJ010970556">
    <property type="protein sequence ID" value="GFC56700.1"/>
    <property type="molecule type" value="Genomic_DNA"/>
</dbReference>
<feature type="non-terminal residue" evidence="1">
    <location>
        <position position="245"/>
    </location>
</feature>
<dbReference type="InterPro" id="IPR027268">
    <property type="entry name" value="Peptidase_M4/M1_CTD_sf"/>
</dbReference>
<dbReference type="Gene3D" id="1.10.390.10">
    <property type="entry name" value="Neutral Protease Domain 2"/>
    <property type="match status" value="1"/>
</dbReference>
<proteinExistence type="predicted"/>
<accession>A0A699PZX6</accession>
<evidence type="ECO:0000313" key="1">
    <source>
        <dbReference type="EMBL" id="GFC56700.1"/>
    </source>
</evidence>
<protein>
    <recommendedName>
        <fullName evidence="2">Peptidase M1 membrane alanine aminopeptidase domain-containing protein</fullName>
    </recommendedName>
</protein>
<gene>
    <name evidence="1" type="ORF">Tci_828670</name>
</gene>
<dbReference type="SUPFAM" id="SSF55486">
    <property type="entry name" value="Metalloproteases ('zincins'), catalytic domain"/>
    <property type="match status" value="1"/>
</dbReference>
<dbReference type="AlphaFoldDB" id="A0A699PZX6"/>
<evidence type="ECO:0008006" key="2">
    <source>
        <dbReference type="Google" id="ProtNLM"/>
    </source>
</evidence>
<organism evidence="1">
    <name type="scientific">Tanacetum cinerariifolium</name>
    <name type="common">Dalmatian daisy</name>
    <name type="synonym">Chrysanthemum cinerariifolium</name>
    <dbReference type="NCBI Taxonomy" id="118510"/>
    <lineage>
        <taxon>Eukaryota</taxon>
        <taxon>Viridiplantae</taxon>
        <taxon>Streptophyta</taxon>
        <taxon>Embryophyta</taxon>
        <taxon>Tracheophyta</taxon>
        <taxon>Spermatophyta</taxon>
        <taxon>Magnoliopsida</taxon>
        <taxon>eudicotyledons</taxon>
        <taxon>Gunneridae</taxon>
        <taxon>Pentapetalae</taxon>
        <taxon>asterids</taxon>
        <taxon>campanulids</taxon>
        <taxon>Asterales</taxon>
        <taxon>Asteraceae</taxon>
        <taxon>Asteroideae</taxon>
        <taxon>Anthemideae</taxon>
        <taxon>Anthemidinae</taxon>
        <taxon>Tanacetum</taxon>
    </lineage>
</organism>
<sequence>MLSESLAEYSSLMTCKHEFSGPLMQKRMRGELDQYLRGRRDERKKELPLMLVENQPYIHYNKGGMVFYALQDYIGEDKLNGAIKAFLAKTRYQSRPYTNTAEFVSYLKKATPDSLQYVVHDMFETITLFENQLDEATYTQRPDGKYNVRLTLRAAKMRADSLGNETPIALADYVDIGIFGPDQAKKTEDYDASGKPLFFKKVKLTQPKTVLTFVVASKPAKAGVDPYHKLIDRHYMDNVKAVAAG</sequence>
<comment type="caution">
    <text evidence="1">The sequence shown here is derived from an EMBL/GenBank/DDBJ whole genome shotgun (WGS) entry which is preliminary data.</text>
</comment>